<dbReference type="GO" id="GO:0016020">
    <property type="term" value="C:membrane"/>
    <property type="evidence" value="ECO:0007669"/>
    <property type="project" value="InterPro"/>
</dbReference>
<evidence type="ECO:0000256" key="2">
    <source>
        <dbReference type="ARBA" id="ARBA00022475"/>
    </source>
</evidence>
<keyword evidence="4" id="KW-0472">Membrane</keyword>
<keyword evidence="5" id="KW-0564">Palmitate</keyword>
<comment type="similarity">
    <text evidence="1">Belongs to the EcnA/EcnB lipoprotein family.</text>
</comment>
<dbReference type="PROSITE" id="PS51257">
    <property type="entry name" value="PROKAR_LIPOPROTEIN"/>
    <property type="match status" value="1"/>
</dbReference>
<reference evidence="7 8" key="1">
    <citation type="submission" date="2016-10" db="EMBL/GenBank/DDBJ databases">
        <authorList>
            <person name="de Groot N.N."/>
        </authorList>
    </citation>
    <scope>NUCLEOTIDE SEQUENCE [LARGE SCALE GENOMIC DNA]</scope>
    <source>
        <strain evidence="7 8">DSM 16957</strain>
    </source>
</reference>
<proteinExistence type="inferred from homology"/>
<name>A0A1G6XYQ1_9GAMM</name>
<evidence type="ECO:0000256" key="4">
    <source>
        <dbReference type="ARBA" id="ARBA00023136"/>
    </source>
</evidence>
<gene>
    <name evidence="7" type="ORF">SAMN04488509_10846</name>
</gene>
<dbReference type="AlphaFoldDB" id="A0A1G6XYQ1"/>
<dbReference type="EMBL" id="FNAG01000008">
    <property type="protein sequence ID" value="SDD83354.1"/>
    <property type="molecule type" value="Genomic_DNA"/>
</dbReference>
<dbReference type="STRING" id="265719.SAMN04488509_10846"/>
<sequence length="46" mass="4946">MRISKPVWRLAALALGLLVLAGCNTIQGAGKDLKRAGEKIEEAARR</sequence>
<keyword evidence="2" id="KW-1003">Cell membrane</keyword>
<evidence type="ECO:0000256" key="5">
    <source>
        <dbReference type="ARBA" id="ARBA00023139"/>
    </source>
</evidence>
<keyword evidence="8" id="KW-1185">Reference proteome</keyword>
<evidence type="ECO:0000256" key="6">
    <source>
        <dbReference type="ARBA" id="ARBA00023288"/>
    </source>
</evidence>
<evidence type="ECO:0000313" key="8">
    <source>
        <dbReference type="Proteomes" id="UP000199603"/>
    </source>
</evidence>
<keyword evidence="6" id="KW-0449">Lipoprotein</keyword>
<dbReference type="GO" id="GO:0009636">
    <property type="term" value="P:response to toxic substance"/>
    <property type="evidence" value="ECO:0007669"/>
    <property type="project" value="InterPro"/>
</dbReference>
<evidence type="ECO:0000256" key="1">
    <source>
        <dbReference type="ARBA" id="ARBA00010296"/>
    </source>
</evidence>
<evidence type="ECO:0000256" key="3">
    <source>
        <dbReference type="ARBA" id="ARBA00022729"/>
    </source>
</evidence>
<organism evidence="7 8">
    <name type="scientific">Aquimonas voraii</name>
    <dbReference type="NCBI Taxonomy" id="265719"/>
    <lineage>
        <taxon>Bacteria</taxon>
        <taxon>Pseudomonadati</taxon>
        <taxon>Pseudomonadota</taxon>
        <taxon>Gammaproteobacteria</taxon>
        <taxon>Lysobacterales</taxon>
        <taxon>Lysobacteraceae</taxon>
        <taxon>Aquimonas</taxon>
    </lineage>
</organism>
<keyword evidence="3" id="KW-0732">Signal</keyword>
<evidence type="ECO:0000313" key="7">
    <source>
        <dbReference type="EMBL" id="SDD83354.1"/>
    </source>
</evidence>
<dbReference type="InterPro" id="IPR012556">
    <property type="entry name" value="Entericidin"/>
</dbReference>
<protein>
    <submittedName>
        <fullName evidence="7">Predicted small secreted protein</fullName>
    </submittedName>
</protein>
<dbReference type="Pfam" id="PF08085">
    <property type="entry name" value="Entericidin"/>
    <property type="match status" value="1"/>
</dbReference>
<accession>A0A1G6XYQ1</accession>
<dbReference type="Proteomes" id="UP000199603">
    <property type="component" value="Unassembled WGS sequence"/>
</dbReference>
<dbReference type="RefSeq" id="WP_091243432.1">
    <property type="nucleotide sequence ID" value="NZ_FNAG01000008.1"/>
</dbReference>